<protein>
    <submittedName>
        <fullName evidence="2">Uncharacterized protein</fullName>
    </submittedName>
</protein>
<dbReference type="OrthoDB" id="2896006at2759"/>
<accession>A0A9P8L2V5</accession>
<feature type="transmembrane region" description="Helical" evidence="1">
    <location>
        <begin position="259"/>
        <end position="283"/>
    </location>
</feature>
<reference evidence="2" key="1">
    <citation type="submission" date="2021-03" db="EMBL/GenBank/DDBJ databases">
        <title>Comparative genomics and phylogenomic investigation of the class Geoglossomycetes provide insights into ecological specialization and systematics.</title>
        <authorList>
            <person name="Melie T."/>
            <person name="Pirro S."/>
            <person name="Miller A.N."/>
            <person name="Quandt A."/>
        </authorList>
    </citation>
    <scope>NUCLEOTIDE SEQUENCE</scope>
    <source>
        <strain evidence="2">GBOQ0MN5Z8</strain>
    </source>
</reference>
<sequence>MLRSLVKRGFVTVAQAPPNDESHSAQEMIAKALILGTFVAYIFASVLSIRLQISYVYGQVIATLAIVEDPTVTAYITVDSGSDDPDAPLSEFNKDGNDRKIAEPELHLVRNRPITSSFRVTLRHLRARDGWTGPLRGAALRVVYCFLVAAAAGLMSYFPRPVGGIIALVLFSRLDLAWNNIVISEGSSQYWFRRLPALRTWFKVLPAASLSAVADHLAVLLPTQLARMNGLKDLVDKVGRAPPADDAERRAIVHALCRYGLAVVVVGLAVFILIQIPATVTLARVQASLLPDSEESIVPFDRSFGGKVVPEIIGGSGVVGMLDAWRSFGWSSRVRLLKLYAKVWAIQISLLVLFAVIFSAEVAYFMPEIANTLRSMVTATPVTVPAV</sequence>
<keyword evidence="1" id="KW-1133">Transmembrane helix</keyword>
<gene>
    <name evidence="2" type="ORF">FGG08_004072</name>
</gene>
<dbReference type="EMBL" id="JAGHQL010000078">
    <property type="protein sequence ID" value="KAH0541463.1"/>
    <property type="molecule type" value="Genomic_DNA"/>
</dbReference>
<keyword evidence="1" id="KW-0472">Membrane</keyword>
<organism evidence="2 3">
    <name type="scientific">Glutinoglossum americanum</name>
    <dbReference type="NCBI Taxonomy" id="1670608"/>
    <lineage>
        <taxon>Eukaryota</taxon>
        <taxon>Fungi</taxon>
        <taxon>Dikarya</taxon>
        <taxon>Ascomycota</taxon>
        <taxon>Pezizomycotina</taxon>
        <taxon>Geoglossomycetes</taxon>
        <taxon>Geoglossales</taxon>
        <taxon>Geoglossaceae</taxon>
        <taxon>Glutinoglossum</taxon>
    </lineage>
</organism>
<dbReference type="Proteomes" id="UP000698800">
    <property type="component" value="Unassembled WGS sequence"/>
</dbReference>
<keyword evidence="1" id="KW-0812">Transmembrane</keyword>
<feature type="transmembrane region" description="Helical" evidence="1">
    <location>
        <begin position="28"/>
        <end position="49"/>
    </location>
</feature>
<evidence type="ECO:0000313" key="3">
    <source>
        <dbReference type="Proteomes" id="UP000698800"/>
    </source>
</evidence>
<comment type="caution">
    <text evidence="2">The sequence shown here is derived from an EMBL/GenBank/DDBJ whole genome shotgun (WGS) entry which is preliminary data.</text>
</comment>
<evidence type="ECO:0000256" key="1">
    <source>
        <dbReference type="SAM" id="Phobius"/>
    </source>
</evidence>
<dbReference type="AlphaFoldDB" id="A0A9P8L2V5"/>
<keyword evidence="3" id="KW-1185">Reference proteome</keyword>
<feature type="transmembrane region" description="Helical" evidence="1">
    <location>
        <begin position="344"/>
        <end position="366"/>
    </location>
</feature>
<name>A0A9P8L2V5_9PEZI</name>
<evidence type="ECO:0000313" key="2">
    <source>
        <dbReference type="EMBL" id="KAH0541463.1"/>
    </source>
</evidence>
<feature type="transmembrane region" description="Helical" evidence="1">
    <location>
        <begin position="138"/>
        <end position="158"/>
    </location>
</feature>
<proteinExistence type="predicted"/>